<dbReference type="Proteomes" id="UP000274391">
    <property type="component" value="Unassembled WGS sequence"/>
</dbReference>
<dbReference type="AlphaFoldDB" id="A0A3P3W041"/>
<dbReference type="PANTHER" id="PTHR43701">
    <property type="entry name" value="MEMBRANE TRANSPORTER PROTEIN MJ0441-RELATED"/>
    <property type="match status" value="1"/>
</dbReference>
<evidence type="ECO:0000256" key="3">
    <source>
        <dbReference type="ARBA" id="ARBA00022692"/>
    </source>
</evidence>
<feature type="transmembrane region" description="Helical" evidence="6">
    <location>
        <begin position="79"/>
        <end position="99"/>
    </location>
</feature>
<dbReference type="Pfam" id="PF01925">
    <property type="entry name" value="TauE"/>
    <property type="match status" value="2"/>
</dbReference>
<dbReference type="PANTHER" id="PTHR43701:SF2">
    <property type="entry name" value="MEMBRANE TRANSPORTER PROTEIN YJNA-RELATED"/>
    <property type="match status" value="1"/>
</dbReference>
<protein>
    <recommendedName>
        <fullName evidence="6">Probable membrane transporter protein</fullName>
    </recommendedName>
</protein>
<gene>
    <name evidence="7" type="ORF">EG850_02965</name>
</gene>
<dbReference type="InterPro" id="IPR051598">
    <property type="entry name" value="TSUP/Inactive_protease-like"/>
</dbReference>
<feature type="transmembrane region" description="Helical" evidence="6">
    <location>
        <begin position="56"/>
        <end position="73"/>
    </location>
</feature>
<dbReference type="GO" id="GO:0005886">
    <property type="term" value="C:plasma membrane"/>
    <property type="evidence" value="ECO:0007669"/>
    <property type="project" value="UniProtKB-SubCell"/>
</dbReference>
<dbReference type="InterPro" id="IPR002781">
    <property type="entry name" value="TM_pro_TauE-like"/>
</dbReference>
<feature type="transmembrane region" description="Helical" evidence="6">
    <location>
        <begin position="12"/>
        <end position="44"/>
    </location>
</feature>
<reference evidence="7 8" key="1">
    <citation type="submission" date="2018-11" db="EMBL/GenBank/DDBJ databases">
        <title>YIM 102482-1 draft genome.</title>
        <authorList>
            <person name="Li G."/>
            <person name="Jiang Y."/>
        </authorList>
    </citation>
    <scope>NUCLEOTIDE SEQUENCE [LARGE SCALE GENOMIC DNA]</scope>
    <source>
        <strain evidence="7 8">YIM 102482-1</strain>
    </source>
</reference>
<dbReference type="OrthoDB" id="3700425at2"/>
<comment type="subcellular location">
    <subcellularLocation>
        <location evidence="6">Cell membrane</location>
        <topology evidence="6">Multi-pass membrane protein</topology>
    </subcellularLocation>
    <subcellularLocation>
        <location evidence="1">Membrane</location>
        <topology evidence="1">Multi-pass membrane protein</topology>
    </subcellularLocation>
</comment>
<keyword evidence="4 6" id="KW-1133">Transmembrane helix</keyword>
<evidence type="ECO:0000256" key="4">
    <source>
        <dbReference type="ARBA" id="ARBA00022989"/>
    </source>
</evidence>
<keyword evidence="5 6" id="KW-0472">Membrane</keyword>
<dbReference type="RefSeq" id="WP_124969748.1">
    <property type="nucleotide sequence ID" value="NZ_RQVS01000003.1"/>
</dbReference>
<feature type="transmembrane region" description="Helical" evidence="6">
    <location>
        <begin position="234"/>
        <end position="253"/>
    </location>
</feature>
<comment type="caution">
    <text evidence="7">The sequence shown here is derived from an EMBL/GenBank/DDBJ whole genome shotgun (WGS) entry which is preliminary data.</text>
</comment>
<comment type="similarity">
    <text evidence="2 6">Belongs to the 4-toluene sulfonate uptake permease (TSUP) (TC 2.A.102) family.</text>
</comment>
<proteinExistence type="inferred from homology"/>
<keyword evidence="6" id="KW-1003">Cell membrane</keyword>
<evidence type="ECO:0000256" key="6">
    <source>
        <dbReference type="RuleBase" id="RU363041"/>
    </source>
</evidence>
<evidence type="ECO:0000256" key="5">
    <source>
        <dbReference type="ARBA" id="ARBA00023136"/>
    </source>
</evidence>
<keyword evidence="3 6" id="KW-0812">Transmembrane</keyword>
<feature type="transmembrane region" description="Helical" evidence="6">
    <location>
        <begin position="106"/>
        <end position="126"/>
    </location>
</feature>
<organism evidence="7 8">
    <name type="scientific">Gulosibacter macacae</name>
    <dbReference type="NCBI Taxonomy" id="2488791"/>
    <lineage>
        <taxon>Bacteria</taxon>
        <taxon>Bacillati</taxon>
        <taxon>Actinomycetota</taxon>
        <taxon>Actinomycetes</taxon>
        <taxon>Micrococcales</taxon>
        <taxon>Microbacteriaceae</taxon>
        <taxon>Gulosibacter</taxon>
    </lineage>
</organism>
<evidence type="ECO:0000313" key="7">
    <source>
        <dbReference type="EMBL" id="RRJ87837.1"/>
    </source>
</evidence>
<sequence length="261" mass="26770">MTTASAPSRNWFALIAIGLAVGLASGLFGIGGGLLIVPALVYLLKYEQRLASGTSLLAIVAPSIAGVISYALAGYVDALLAAILAAGSMLGAPIGTWLLARLSKRALQWSFIGFLVVVIVMLFIVVPNRDSVVHITWVSGPLLGLVGLFAGMLAGLLGVGGGVVVVPALVLLFGASDLVAKGTSLLMIIATGFAGTISNLRRGNVDLLAAAIIGVSAALLTPLGAWIAQALDPFAANVAFAVFLVFVIVRMAVDAWPRRRK</sequence>
<accession>A0A3P3W041</accession>
<evidence type="ECO:0000256" key="2">
    <source>
        <dbReference type="ARBA" id="ARBA00009142"/>
    </source>
</evidence>
<feature type="transmembrane region" description="Helical" evidence="6">
    <location>
        <begin position="182"/>
        <end position="200"/>
    </location>
</feature>
<name>A0A3P3W041_9MICO</name>
<dbReference type="EMBL" id="RQVS01000003">
    <property type="protein sequence ID" value="RRJ87837.1"/>
    <property type="molecule type" value="Genomic_DNA"/>
</dbReference>
<feature type="transmembrane region" description="Helical" evidence="6">
    <location>
        <begin position="207"/>
        <end position="228"/>
    </location>
</feature>
<keyword evidence="8" id="KW-1185">Reference proteome</keyword>
<evidence type="ECO:0000313" key="8">
    <source>
        <dbReference type="Proteomes" id="UP000274391"/>
    </source>
</evidence>
<evidence type="ECO:0000256" key="1">
    <source>
        <dbReference type="ARBA" id="ARBA00004141"/>
    </source>
</evidence>